<evidence type="ECO:0000313" key="3">
    <source>
        <dbReference type="Proteomes" id="UP000288805"/>
    </source>
</evidence>
<evidence type="ECO:0000313" key="2">
    <source>
        <dbReference type="EMBL" id="RVW70521.1"/>
    </source>
</evidence>
<proteinExistence type="predicted"/>
<protein>
    <submittedName>
        <fullName evidence="2">Uncharacterized protein</fullName>
    </submittedName>
</protein>
<sequence>MPQATSTDPPATPHFLLAAPPTLEDFITVSGLEFRAMTDIPGPSEPRAPAEETITTNVSPQATHEAATEPSSPPENPTP</sequence>
<gene>
    <name evidence="2" type="ORF">CK203_059259</name>
</gene>
<comment type="caution">
    <text evidence="2">The sequence shown here is derived from an EMBL/GenBank/DDBJ whole genome shotgun (WGS) entry which is preliminary data.</text>
</comment>
<evidence type="ECO:0000256" key="1">
    <source>
        <dbReference type="SAM" id="MobiDB-lite"/>
    </source>
</evidence>
<feature type="region of interest" description="Disordered" evidence="1">
    <location>
        <begin position="38"/>
        <end position="79"/>
    </location>
</feature>
<reference evidence="2 3" key="1">
    <citation type="journal article" date="2018" name="PLoS Genet.">
        <title>Population sequencing reveals clonal diversity and ancestral inbreeding in the grapevine cultivar Chardonnay.</title>
        <authorList>
            <person name="Roach M.J."/>
            <person name="Johnson D.L."/>
            <person name="Bohlmann J."/>
            <person name="van Vuuren H.J."/>
            <person name="Jones S.J."/>
            <person name="Pretorius I.S."/>
            <person name="Schmidt S.A."/>
            <person name="Borneman A.R."/>
        </authorList>
    </citation>
    <scope>NUCLEOTIDE SEQUENCE [LARGE SCALE GENOMIC DNA]</scope>
    <source>
        <strain evidence="3">cv. Chardonnay</strain>
        <tissue evidence="2">Leaf</tissue>
    </source>
</reference>
<organism evidence="2 3">
    <name type="scientific">Vitis vinifera</name>
    <name type="common">Grape</name>
    <dbReference type="NCBI Taxonomy" id="29760"/>
    <lineage>
        <taxon>Eukaryota</taxon>
        <taxon>Viridiplantae</taxon>
        <taxon>Streptophyta</taxon>
        <taxon>Embryophyta</taxon>
        <taxon>Tracheophyta</taxon>
        <taxon>Spermatophyta</taxon>
        <taxon>Magnoliopsida</taxon>
        <taxon>eudicotyledons</taxon>
        <taxon>Gunneridae</taxon>
        <taxon>Pentapetalae</taxon>
        <taxon>rosids</taxon>
        <taxon>Vitales</taxon>
        <taxon>Vitaceae</taxon>
        <taxon>Viteae</taxon>
        <taxon>Vitis</taxon>
    </lineage>
</organism>
<name>A0A438GEA6_VITVI</name>
<accession>A0A438GEA6</accession>
<feature type="compositionally biased region" description="Polar residues" evidence="1">
    <location>
        <begin position="53"/>
        <end position="62"/>
    </location>
</feature>
<dbReference type="Proteomes" id="UP000288805">
    <property type="component" value="Unassembled WGS sequence"/>
</dbReference>
<dbReference type="EMBL" id="QGNW01000462">
    <property type="protein sequence ID" value="RVW70521.1"/>
    <property type="molecule type" value="Genomic_DNA"/>
</dbReference>
<dbReference type="AlphaFoldDB" id="A0A438GEA6"/>